<dbReference type="Pfam" id="PF12682">
    <property type="entry name" value="Flavodoxin_4"/>
    <property type="match status" value="1"/>
</dbReference>
<evidence type="ECO:0000313" key="2">
    <source>
        <dbReference type="EMBL" id="MFC6274157.1"/>
    </source>
</evidence>
<feature type="domain" description="Flavodoxin-like" evidence="1">
    <location>
        <begin position="6"/>
        <end position="135"/>
    </location>
</feature>
<reference evidence="3" key="1">
    <citation type="journal article" date="2019" name="Int. J. Syst. Evol. Microbiol.">
        <title>The Global Catalogue of Microorganisms (GCM) 10K type strain sequencing project: providing services to taxonomists for standard genome sequencing and annotation.</title>
        <authorList>
            <consortium name="The Broad Institute Genomics Platform"/>
            <consortium name="The Broad Institute Genome Sequencing Center for Infectious Disease"/>
            <person name="Wu L."/>
            <person name="Ma J."/>
        </authorList>
    </citation>
    <scope>NUCLEOTIDE SEQUENCE [LARGE SCALE GENOMIC DNA]</scope>
    <source>
        <strain evidence="3">CCM 8907</strain>
    </source>
</reference>
<evidence type="ECO:0000313" key="3">
    <source>
        <dbReference type="Proteomes" id="UP001596191"/>
    </source>
</evidence>
<dbReference type="RefSeq" id="WP_125638201.1">
    <property type="nucleotide sequence ID" value="NZ_JBHSSJ010000001.1"/>
</dbReference>
<keyword evidence="3" id="KW-1185">Reference proteome</keyword>
<evidence type="ECO:0000259" key="1">
    <source>
        <dbReference type="Pfam" id="PF12682"/>
    </source>
</evidence>
<dbReference type="InterPro" id="IPR029039">
    <property type="entry name" value="Flavoprotein-like_sf"/>
</dbReference>
<organism evidence="2 3">
    <name type="scientific">Levilactobacillus tangyuanensis</name>
    <dbReference type="NCBI Taxonomy" id="2486021"/>
    <lineage>
        <taxon>Bacteria</taxon>
        <taxon>Bacillati</taxon>
        <taxon>Bacillota</taxon>
        <taxon>Bacilli</taxon>
        <taxon>Lactobacillales</taxon>
        <taxon>Lactobacillaceae</taxon>
        <taxon>Levilactobacillus</taxon>
    </lineage>
</organism>
<accession>A0ABW1TKC2</accession>
<protein>
    <submittedName>
        <fullName evidence="2">Flavodoxin family protein</fullName>
    </submittedName>
</protein>
<dbReference type="Gene3D" id="3.40.50.360">
    <property type="match status" value="1"/>
</dbReference>
<gene>
    <name evidence="2" type="ORF">ACFQET_01330</name>
</gene>
<dbReference type="Proteomes" id="UP001596191">
    <property type="component" value="Unassembled WGS sequence"/>
</dbReference>
<dbReference type="PANTHER" id="PTHR39201:SF1">
    <property type="entry name" value="FLAVODOXIN-LIKE DOMAIN-CONTAINING PROTEIN"/>
    <property type="match status" value="1"/>
</dbReference>
<comment type="caution">
    <text evidence="2">The sequence shown here is derived from an EMBL/GenBank/DDBJ whole genome shotgun (WGS) entry which is preliminary data.</text>
</comment>
<dbReference type="EMBL" id="JBHSSJ010000001">
    <property type="protein sequence ID" value="MFC6274157.1"/>
    <property type="molecule type" value="Genomic_DNA"/>
</dbReference>
<dbReference type="SUPFAM" id="SSF52218">
    <property type="entry name" value="Flavoproteins"/>
    <property type="match status" value="1"/>
</dbReference>
<sequence length="159" mass="17124">MATETLILDYSWSGTTAKMATVLEAVTGADKLDLTVAPGTFGDTMNATADIADEQRSADKFPALTTNLPNLNDYQTLLIGGPVWSGKVSTPIRTLLNQLGDFSGVVAPFYTDAGTPGGYEDEFESRLTKAQFVPGIGMTASDLRHADEQLAGWWRLFKN</sequence>
<proteinExistence type="predicted"/>
<name>A0ABW1TKC2_9LACO</name>
<dbReference type="PANTHER" id="PTHR39201">
    <property type="entry name" value="EXPORTED PROTEIN-RELATED"/>
    <property type="match status" value="1"/>
</dbReference>
<dbReference type="InterPro" id="IPR008254">
    <property type="entry name" value="Flavodoxin/NO_synth"/>
</dbReference>